<sequence length="104" mass="12553">NNCLRDLIPRRILSKGNEVIKQQINYNKENEDELILNDKILTILNELKILYHDDIHKKMGYPLELHHICAILLYCGKSCNEKFSYDQIKFRYHKWPFLDSYLQN</sequence>
<evidence type="ECO:0000313" key="2">
    <source>
        <dbReference type="Proteomes" id="UP000023152"/>
    </source>
</evidence>
<gene>
    <name evidence="1" type="ORF">RFI_39278</name>
</gene>
<accession>X6L8D8</accession>
<comment type="caution">
    <text evidence="1">The sequence shown here is derived from an EMBL/GenBank/DDBJ whole genome shotgun (WGS) entry which is preliminary data.</text>
</comment>
<dbReference type="AlphaFoldDB" id="X6L8D8"/>
<dbReference type="Proteomes" id="UP000023152">
    <property type="component" value="Unassembled WGS sequence"/>
</dbReference>
<feature type="non-terminal residue" evidence="1">
    <location>
        <position position="104"/>
    </location>
</feature>
<evidence type="ECO:0000313" key="1">
    <source>
        <dbReference type="EMBL" id="ETN98232.1"/>
    </source>
</evidence>
<dbReference type="EMBL" id="ASPP01047299">
    <property type="protein sequence ID" value="ETN98232.1"/>
    <property type="molecule type" value="Genomic_DNA"/>
</dbReference>
<proteinExistence type="predicted"/>
<protein>
    <submittedName>
        <fullName evidence="1">Uncharacterized protein</fullName>
    </submittedName>
</protein>
<keyword evidence="2" id="KW-1185">Reference proteome</keyword>
<organism evidence="1 2">
    <name type="scientific">Reticulomyxa filosa</name>
    <dbReference type="NCBI Taxonomy" id="46433"/>
    <lineage>
        <taxon>Eukaryota</taxon>
        <taxon>Sar</taxon>
        <taxon>Rhizaria</taxon>
        <taxon>Retaria</taxon>
        <taxon>Foraminifera</taxon>
        <taxon>Monothalamids</taxon>
        <taxon>Reticulomyxidae</taxon>
        <taxon>Reticulomyxa</taxon>
    </lineage>
</organism>
<name>X6L8D8_RETFI</name>
<reference evidence="1 2" key="1">
    <citation type="journal article" date="2013" name="Curr. Biol.">
        <title>The Genome of the Foraminiferan Reticulomyxa filosa.</title>
        <authorList>
            <person name="Glockner G."/>
            <person name="Hulsmann N."/>
            <person name="Schleicher M."/>
            <person name="Noegel A.A."/>
            <person name="Eichinger L."/>
            <person name="Gallinger C."/>
            <person name="Pawlowski J."/>
            <person name="Sierra R."/>
            <person name="Euteneuer U."/>
            <person name="Pillet L."/>
            <person name="Moustafa A."/>
            <person name="Platzer M."/>
            <person name="Groth M."/>
            <person name="Szafranski K."/>
            <person name="Schliwa M."/>
        </authorList>
    </citation>
    <scope>NUCLEOTIDE SEQUENCE [LARGE SCALE GENOMIC DNA]</scope>
</reference>
<feature type="non-terminal residue" evidence="1">
    <location>
        <position position="1"/>
    </location>
</feature>